<dbReference type="GO" id="GO:1990904">
    <property type="term" value="C:ribonucleoprotein complex"/>
    <property type="evidence" value="ECO:0007669"/>
    <property type="project" value="UniProtKB-KW"/>
</dbReference>
<keyword evidence="4" id="KW-0694">RNA-binding</keyword>
<evidence type="ECO:0000256" key="5">
    <source>
        <dbReference type="SAM" id="MobiDB-lite"/>
    </source>
</evidence>
<organism evidence="6 7">
    <name type="scientific">Mesoplasma syrphidae</name>
    <dbReference type="NCBI Taxonomy" id="225999"/>
    <lineage>
        <taxon>Bacteria</taxon>
        <taxon>Bacillati</taxon>
        <taxon>Mycoplasmatota</taxon>
        <taxon>Mollicutes</taxon>
        <taxon>Entomoplasmatales</taxon>
        <taxon>Entomoplasmataceae</taxon>
        <taxon>Mesoplasma</taxon>
    </lineage>
</organism>
<comment type="function">
    <text evidence="2 4">Binds together with bS18 to 16S ribosomal RNA.</text>
</comment>
<keyword evidence="4" id="KW-0687">Ribonucleoprotein</keyword>
<accession>A0A2K9CA59</accession>
<keyword evidence="7" id="KW-1185">Reference proteome</keyword>
<dbReference type="GO" id="GO:0006412">
    <property type="term" value="P:translation"/>
    <property type="evidence" value="ECO:0007669"/>
    <property type="project" value="UniProtKB-UniRule"/>
</dbReference>
<dbReference type="RefSeq" id="WP_027048279.1">
    <property type="nucleotide sequence ID" value="NZ_CP025257.1"/>
</dbReference>
<dbReference type="GO" id="GO:0005737">
    <property type="term" value="C:cytoplasm"/>
    <property type="evidence" value="ECO:0007669"/>
    <property type="project" value="UniProtKB-ARBA"/>
</dbReference>
<feature type="region of interest" description="Disordered" evidence="5">
    <location>
        <begin position="104"/>
        <end position="146"/>
    </location>
</feature>
<evidence type="ECO:0000256" key="1">
    <source>
        <dbReference type="ARBA" id="ARBA00009512"/>
    </source>
</evidence>
<comment type="similarity">
    <text evidence="1 4">Belongs to the bacterial ribosomal protein bS6 family.</text>
</comment>
<dbReference type="HAMAP" id="MF_00360">
    <property type="entry name" value="Ribosomal_bS6"/>
    <property type="match status" value="1"/>
</dbReference>
<feature type="compositionally biased region" description="Basic and acidic residues" evidence="5">
    <location>
        <begin position="104"/>
        <end position="117"/>
    </location>
</feature>
<dbReference type="InterPro" id="IPR014717">
    <property type="entry name" value="Transl_elong_EF1B/ribsomal_bS6"/>
</dbReference>
<dbReference type="GO" id="GO:0070181">
    <property type="term" value="F:small ribosomal subunit rRNA binding"/>
    <property type="evidence" value="ECO:0007669"/>
    <property type="project" value="TreeGrafter"/>
</dbReference>
<reference evidence="6 7" key="1">
    <citation type="submission" date="2017-12" db="EMBL/GenBank/DDBJ databases">
        <title>Mesoplasma syrphidae YJS, Complete Genome.</title>
        <authorList>
            <person name="Knight T.F."/>
            <person name="Citino T."/>
            <person name="Rubinstein R."/>
            <person name="Neuschaefer Z."/>
        </authorList>
    </citation>
    <scope>NUCLEOTIDE SEQUENCE [LARGE SCALE GENOMIC DNA]</scope>
    <source>
        <strain evidence="6 7">YJS</strain>
    </source>
</reference>
<dbReference type="Pfam" id="PF01250">
    <property type="entry name" value="Ribosomal_S6"/>
    <property type="match status" value="1"/>
</dbReference>
<evidence type="ECO:0000313" key="7">
    <source>
        <dbReference type="Proteomes" id="UP000233419"/>
    </source>
</evidence>
<dbReference type="AlphaFoldDB" id="A0A2K9CA59"/>
<evidence type="ECO:0000256" key="3">
    <source>
        <dbReference type="ARBA" id="ARBA00035294"/>
    </source>
</evidence>
<evidence type="ECO:0000313" key="6">
    <source>
        <dbReference type="EMBL" id="AUF83895.1"/>
    </source>
</evidence>
<evidence type="ECO:0000256" key="2">
    <source>
        <dbReference type="ARBA" id="ARBA00035104"/>
    </source>
</evidence>
<gene>
    <name evidence="4 6" type="primary">rpsF</name>
    <name evidence="6" type="ORF">CXP39_03835</name>
</gene>
<name>A0A2K9CA59_9MOLU</name>
<dbReference type="NCBIfam" id="TIGR00166">
    <property type="entry name" value="S6"/>
    <property type="match status" value="1"/>
</dbReference>
<dbReference type="Gene3D" id="3.30.70.60">
    <property type="match status" value="1"/>
</dbReference>
<dbReference type="CDD" id="cd00473">
    <property type="entry name" value="bS6"/>
    <property type="match status" value="1"/>
</dbReference>
<dbReference type="Proteomes" id="UP000233419">
    <property type="component" value="Chromosome"/>
</dbReference>
<dbReference type="SUPFAM" id="SSF54995">
    <property type="entry name" value="Ribosomal protein S6"/>
    <property type="match status" value="1"/>
</dbReference>
<dbReference type="InterPro" id="IPR000529">
    <property type="entry name" value="Ribosomal_bS6"/>
</dbReference>
<keyword evidence="4 6" id="KW-0689">Ribosomal protein</keyword>
<dbReference type="EMBL" id="CP025257">
    <property type="protein sequence ID" value="AUF83895.1"/>
    <property type="molecule type" value="Genomic_DNA"/>
</dbReference>
<dbReference type="PANTHER" id="PTHR21011:SF1">
    <property type="entry name" value="SMALL RIBOSOMAL SUBUNIT PROTEIN BS6M"/>
    <property type="match status" value="1"/>
</dbReference>
<evidence type="ECO:0000256" key="4">
    <source>
        <dbReference type="HAMAP-Rule" id="MF_00360"/>
    </source>
</evidence>
<dbReference type="PANTHER" id="PTHR21011">
    <property type="entry name" value="MITOCHONDRIAL 28S RIBOSOMAL PROTEIN S6"/>
    <property type="match status" value="1"/>
</dbReference>
<protein>
    <recommendedName>
        <fullName evidence="3 4">Small ribosomal subunit protein bS6</fullName>
    </recommendedName>
</protein>
<dbReference type="GO" id="GO:0005840">
    <property type="term" value="C:ribosome"/>
    <property type="evidence" value="ECO:0007669"/>
    <property type="project" value="UniProtKB-KW"/>
</dbReference>
<dbReference type="GO" id="GO:0003735">
    <property type="term" value="F:structural constituent of ribosome"/>
    <property type="evidence" value="ECO:0007669"/>
    <property type="project" value="InterPro"/>
</dbReference>
<proteinExistence type="inferred from homology"/>
<dbReference type="OrthoDB" id="9812702at2"/>
<sequence length="146" mass="16924">MIRKYEIMYILDQDVKDAKELSDKLNGILAEGGKIIESKDLGLMNFAYEIDHKKKGFYTVVIVEATTAAVAEFERVAGIDRNVVRTLVLNTENLQNYEQTTELSKTDMTKFEEERRERRNFKKPFNKNFNREDAPKAEAPKAEEVK</sequence>
<dbReference type="InterPro" id="IPR035980">
    <property type="entry name" value="Ribosomal_bS6_sf"/>
</dbReference>
<keyword evidence="4" id="KW-0699">rRNA-binding</keyword>
<dbReference type="InterPro" id="IPR020814">
    <property type="entry name" value="Ribosomal_S6_plastid/chlpt"/>
</dbReference>
<dbReference type="KEGG" id="msyr:CXP39_03835"/>
<feature type="compositionally biased region" description="Basic and acidic residues" evidence="5">
    <location>
        <begin position="129"/>
        <end position="146"/>
    </location>
</feature>